<keyword evidence="7 9" id="KW-0630">Potassium</keyword>
<feature type="active site" description="Proton acceptor" evidence="9">
    <location>
        <position position="260"/>
    </location>
</feature>
<evidence type="ECO:0000256" key="5">
    <source>
        <dbReference type="ARBA" id="ARBA00022840"/>
    </source>
</evidence>
<dbReference type="GO" id="GO:0004747">
    <property type="term" value="F:ribokinase activity"/>
    <property type="evidence" value="ECO:0007669"/>
    <property type="project" value="UniProtKB-UniRule"/>
</dbReference>
<reference evidence="11 12" key="1">
    <citation type="submission" date="2017-05" db="EMBL/GenBank/DDBJ databases">
        <title>The complete genome sequence of Deinococcus ficus isolated from the rhizosphere of the Ficus religiosa L. in Taiwan.</title>
        <authorList>
            <person name="Wu K.-M."/>
            <person name="Liao T.-L."/>
            <person name="Liu Y.-M."/>
            <person name="Young C.-C."/>
            <person name="Tsai S.-F."/>
        </authorList>
    </citation>
    <scope>NUCLEOTIDE SEQUENCE [LARGE SCALE GENOMIC DNA]</scope>
    <source>
        <strain evidence="11 12">CC-FR2-10</strain>
    </source>
</reference>
<feature type="binding site" evidence="9">
    <location>
        <position position="295"/>
    </location>
    <ligand>
        <name>K(+)</name>
        <dbReference type="ChEBI" id="CHEBI:29103"/>
    </ligand>
</feature>
<feature type="domain" description="Carbohydrate kinase PfkB" evidence="10">
    <location>
        <begin position="7"/>
        <end position="301"/>
    </location>
</feature>
<proteinExistence type="inferred from homology"/>
<keyword evidence="1 9" id="KW-0808">Transferase</keyword>
<keyword evidence="8 9" id="KW-0119">Carbohydrate metabolism</keyword>
<keyword evidence="6 9" id="KW-0460">Magnesium</keyword>
<dbReference type="EC" id="2.7.1.15" evidence="9"/>
<dbReference type="AlphaFoldDB" id="A0A221SUH2"/>
<comment type="catalytic activity">
    <reaction evidence="9">
        <text>D-ribose + ATP = D-ribose 5-phosphate + ADP + H(+)</text>
        <dbReference type="Rhea" id="RHEA:13697"/>
        <dbReference type="ChEBI" id="CHEBI:15378"/>
        <dbReference type="ChEBI" id="CHEBI:30616"/>
        <dbReference type="ChEBI" id="CHEBI:47013"/>
        <dbReference type="ChEBI" id="CHEBI:78346"/>
        <dbReference type="ChEBI" id="CHEBI:456216"/>
        <dbReference type="EC" id="2.7.1.15"/>
    </reaction>
</comment>
<dbReference type="EMBL" id="CP021081">
    <property type="protein sequence ID" value="ASN80292.1"/>
    <property type="molecule type" value="Genomic_DNA"/>
</dbReference>
<feature type="binding site" evidence="9">
    <location>
        <position position="290"/>
    </location>
    <ligand>
        <name>K(+)</name>
        <dbReference type="ChEBI" id="CHEBI:29103"/>
    </ligand>
</feature>
<feature type="binding site" evidence="9">
    <location>
        <position position="256"/>
    </location>
    <ligand>
        <name>K(+)</name>
        <dbReference type="ChEBI" id="CHEBI:29103"/>
    </ligand>
</feature>
<dbReference type="GO" id="GO:0046872">
    <property type="term" value="F:metal ion binding"/>
    <property type="evidence" value="ECO:0007669"/>
    <property type="project" value="UniProtKB-KW"/>
</dbReference>
<dbReference type="HAMAP" id="MF_01987">
    <property type="entry name" value="Ribokinase"/>
    <property type="match status" value="1"/>
</dbReference>
<comment type="pathway">
    <text evidence="9">Carbohydrate metabolism; D-ribose degradation; D-ribose 5-phosphate from beta-D-ribopyranose: step 2/2.</text>
</comment>
<dbReference type="Pfam" id="PF00294">
    <property type="entry name" value="PfkB"/>
    <property type="match status" value="1"/>
</dbReference>
<evidence type="ECO:0000256" key="9">
    <source>
        <dbReference type="HAMAP-Rule" id="MF_01987"/>
    </source>
</evidence>
<dbReference type="CDD" id="cd01174">
    <property type="entry name" value="ribokinase"/>
    <property type="match status" value="1"/>
</dbReference>
<keyword evidence="2 9" id="KW-0479">Metal-binding</keyword>
<comment type="subunit">
    <text evidence="9">Homodimer.</text>
</comment>
<feature type="binding site" evidence="9">
    <location>
        <position position="184"/>
    </location>
    <ligand>
        <name>ATP</name>
        <dbReference type="ChEBI" id="CHEBI:30616"/>
    </ligand>
</feature>
<dbReference type="PANTHER" id="PTHR10584:SF166">
    <property type="entry name" value="RIBOKINASE"/>
    <property type="match status" value="1"/>
</dbReference>
<dbReference type="KEGG" id="dfc:DFI_04015"/>
<evidence type="ECO:0000256" key="1">
    <source>
        <dbReference type="ARBA" id="ARBA00022679"/>
    </source>
</evidence>
<comment type="function">
    <text evidence="9">Catalyzes the phosphorylation of ribose at O-5 in a reaction requiring ATP and magnesium. The resulting D-ribose-5-phosphate can then be used either for sythesis of nucleotides, histidine, and tryptophan, or as a component of the pentose phosphate pathway.</text>
</comment>
<name>A0A221SUH2_9DEIO</name>
<dbReference type="UniPathway" id="UPA00916">
    <property type="reaction ID" value="UER00889"/>
</dbReference>
<evidence type="ECO:0000313" key="11">
    <source>
        <dbReference type="EMBL" id="ASN80292.1"/>
    </source>
</evidence>
<evidence type="ECO:0000256" key="7">
    <source>
        <dbReference type="ARBA" id="ARBA00022958"/>
    </source>
</evidence>
<feature type="binding site" evidence="9">
    <location>
        <position position="260"/>
    </location>
    <ligand>
        <name>substrate</name>
    </ligand>
</feature>
<feature type="binding site" evidence="9">
    <location>
        <position position="140"/>
    </location>
    <ligand>
        <name>substrate</name>
    </ligand>
</feature>
<keyword evidence="3 9" id="KW-0547">Nucleotide-binding</keyword>
<comment type="subcellular location">
    <subcellularLocation>
        <location evidence="9">Cytoplasm</location>
    </subcellularLocation>
</comment>
<feature type="binding site" evidence="9">
    <location>
        <begin position="15"/>
        <end position="17"/>
    </location>
    <ligand>
        <name>substrate</name>
    </ligand>
</feature>
<dbReference type="PANTHER" id="PTHR10584">
    <property type="entry name" value="SUGAR KINASE"/>
    <property type="match status" value="1"/>
</dbReference>
<dbReference type="GO" id="GO:0005524">
    <property type="term" value="F:ATP binding"/>
    <property type="evidence" value="ECO:0007669"/>
    <property type="project" value="UniProtKB-UniRule"/>
</dbReference>
<comment type="cofactor">
    <cofactor evidence="9">
        <name>Mg(2+)</name>
        <dbReference type="ChEBI" id="CHEBI:18420"/>
    </cofactor>
    <text evidence="9">Requires a divalent cation, most likely magnesium in vivo, as an electrophilic catalyst to aid phosphoryl group transfer. It is the chelate of the metal and the nucleotide that is the actual substrate.</text>
</comment>
<evidence type="ECO:0000256" key="6">
    <source>
        <dbReference type="ARBA" id="ARBA00022842"/>
    </source>
</evidence>
<protein>
    <recommendedName>
        <fullName evidence="9">Ribokinase</fullName>
        <shortName evidence="9">RK</shortName>
        <ecNumber evidence="9">2.7.1.15</ecNumber>
    </recommendedName>
</protein>
<dbReference type="InterPro" id="IPR011611">
    <property type="entry name" value="PfkB_dom"/>
</dbReference>
<feature type="binding site" evidence="9">
    <location>
        <begin position="43"/>
        <end position="47"/>
    </location>
    <ligand>
        <name>substrate</name>
    </ligand>
</feature>
<feature type="binding site" evidence="9">
    <location>
        <begin position="259"/>
        <end position="260"/>
    </location>
    <ligand>
        <name>ATP</name>
        <dbReference type="ChEBI" id="CHEBI:30616"/>
    </ligand>
</feature>
<gene>
    <name evidence="9" type="primary">rbsK</name>
    <name evidence="11" type="ORF">DFI_04015</name>
</gene>
<dbReference type="Proteomes" id="UP000259030">
    <property type="component" value="Chromosome"/>
</dbReference>
<dbReference type="GO" id="GO:0019303">
    <property type="term" value="P:D-ribose catabolic process"/>
    <property type="evidence" value="ECO:0007669"/>
    <property type="project" value="UniProtKB-UniRule"/>
</dbReference>
<evidence type="ECO:0000256" key="2">
    <source>
        <dbReference type="ARBA" id="ARBA00022723"/>
    </source>
</evidence>
<evidence type="ECO:0000256" key="3">
    <source>
        <dbReference type="ARBA" id="ARBA00022741"/>
    </source>
</evidence>
<keyword evidence="4 9" id="KW-0418">Kinase</keyword>
<sequence length="315" mass="31186">MTASPPQVLVIGSVNADLTVQAPRIPRPGETVLGDHAQVSPGGKGANQAVAAAQAGAHVTLIAAVGDDPFRAPALEGLQAAGVHLNGLTTAPAPTGLALITVAGDGENAITVASGANLHLAATHLPADLGAAHTLLLQQELTPEVTREAARRAHAAGVRVLLNAAPARGADPDLLAHTHHLIVNEHELAAVLPATAHLPRQAGSADIAAAARSLLAPAGQGPDTVTVTLGAHGSVTVTAAHTHIQPALNVTVVDTTGAGDTYCGTLAARLAHGEGLERALAVAGAAAALACTRPGAQAAMPPLADTLALLDRPAR</sequence>
<comment type="similarity">
    <text evidence="9">Belongs to the carbohydrate kinase PfkB family. Ribokinase subfamily.</text>
</comment>
<accession>A0A221SUH2</accession>
<dbReference type="STRING" id="317577.GCA_000419625_00336"/>
<comment type="caution">
    <text evidence="9">Lacks conserved residue(s) required for the propagation of feature annotation.</text>
</comment>
<evidence type="ECO:0000256" key="8">
    <source>
        <dbReference type="ARBA" id="ARBA00023277"/>
    </source>
</evidence>
<dbReference type="Gene3D" id="3.40.1190.20">
    <property type="match status" value="1"/>
</dbReference>
<dbReference type="GO" id="GO:0005829">
    <property type="term" value="C:cytosol"/>
    <property type="evidence" value="ECO:0007669"/>
    <property type="project" value="TreeGrafter"/>
</dbReference>
<organism evidence="11 12">
    <name type="scientific">Deinococcus ficus</name>
    <dbReference type="NCBI Taxonomy" id="317577"/>
    <lineage>
        <taxon>Bacteria</taxon>
        <taxon>Thermotogati</taxon>
        <taxon>Deinococcota</taxon>
        <taxon>Deinococci</taxon>
        <taxon>Deinococcales</taxon>
        <taxon>Deinococcaceae</taxon>
        <taxon>Deinococcus</taxon>
    </lineage>
</organism>
<comment type="activity regulation">
    <text evidence="9">Activated by a monovalent cation that binds near, but not in, the active site. The most likely occupant of the site in vivo is potassium. Ion binding induces a conformational change that may alter substrate affinity.</text>
</comment>
<feature type="binding site" evidence="9">
    <location>
        <begin position="228"/>
        <end position="233"/>
    </location>
    <ligand>
        <name>ATP</name>
        <dbReference type="ChEBI" id="CHEBI:30616"/>
    </ligand>
</feature>
<dbReference type="InterPro" id="IPR011877">
    <property type="entry name" value="Ribokinase"/>
</dbReference>
<evidence type="ECO:0000259" key="10">
    <source>
        <dbReference type="Pfam" id="PF00294"/>
    </source>
</evidence>
<keyword evidence="9" id="KW-0963">Cytoplasm</keyword>
<dbReference type="SUPFAM" id="SSF53613">
    <property type="entry name" value="Ribokinase-like"/>
    <property type="match status" value="1"/>
</dbReference>
<feature type="binding site" evidence="9">
    <location>
        <position position="254"/>
    </location>
    <ligand>
        <name>K(+)</name>
        <dbReference type="ChEBI" id="CHEBI:29103"/>
    </ligand>
</feature>
<feature type="binding site" evidence="9">
    <location>
        <position position="293"/>
    </location>
    <ligand>
        <name>K(+)</name>
        <dbReference type="ChEBI" id="CHEBI:29103"/>
    </ligand>
</feature>
<dbReference type="RefSeq" id="WP_027462036.1">
    <property type="nucleotide sequence ID" value="NZ_CP021081.1"/>
</dbReference>
<evidence type="ECO:0000313" key="12">
    <source>
        <dbReference type="Proteomes" id="UP000259030"/>
    </source>
</evidence>
<dbReference type="InterPro" id="IPR029056">
    <property type="entry name" value="Ribokinase-like"/>
</dbReference>
<keyword evidence="5 9" id="KW-0067">ATP-binding</keyword>
<dbReference type="InterPro" id="IPR002139">
    <property type="entry name" value="Ribo/fructo_kinase"/>
</dbReference>
<keyword evidence="12" id="KW-1185">Reference proteome</keyword>
<evidence type="ECO:0000256" key="4">
    <source>
        <dbReference type="ARBA" id="ARBA00022777"/>
    </source>
</evidence>
<dbReference type="PRINTS" id="PR00990">
    <property type="entry name" value="RIBOKINASE"/>
</dbReference>